<keyword evidence="4" id="KW-0732">Signal</keyword>
<accession>A0AAW5E2X1</accession>
<name>A0AAW5E2X1_9BACI</name>
<sequence length="373" mass="41767">MIIIILLTGCWNRVEVNDIAIVTAIGIDLTEDDKLLLSIQVAIPVKLGPTSGSQGGSSNSTFVVSETGDTISEAYRNIQGKISRNIFFSQSRVLLIGEDMAKKGISNIIDFHSRYNEPRINSFIMFTKGQASELINNMPQLESISAEETKELAKIGAGLSVYIRDFMNMLLTDGKEPVAPQFSLTPLEENTKNKSREGQEINGAAVFKGDKLVGWLDKTETRGLLWIRNEIETGVITINIPEDQGGGNISFEIIRVDSKIKPKLQNGEINLSVDVTSELSIMENDSKLNVDQTQVLDELEKYVENEIKDRIQLVVDIAQKEYQSDIFGFGQAVYKKYPKEWNVALKNNWDQTFEQLEVNITPKVFIRRIGLSK</sequence>
<keyword evidence="6" id="KW-0564">Palmitate</keyword>
<dbReference type="AlphaFoldDB" id="A0AAW5E2X1"/>
<evidence type="ECO:0000256" key="7">
    <source>
        <dbReference type="ARBA" id="ARBA00023288"/>
    </source>
</evidence>
<dbReference type="InterPro" id="IPR008844">
    <property type="entry name" value="Spore_GerAC-like"/>
</dbReference>
<dbReference type="InterPro" id="IPR038501">
    <property type="entry name" value="Spore_GerAC_C_sf"/>
</dbReference>
<evidence type="ECO:0000259" key="9">
    <source>
        <dbReference type="Pfam" id="PF25198"/>
    </source>
</evidence>
<evidence type="ECO:0000256" key="3">
    <source>
        <dbReference type="ARBA" id="ARBA00022544"/>
    </source>
</evidence>
<comment type="similarity">
    <text evidence="2">Belongs to the GerABKC lipoprotein family.</text>
</comment>
<evidence type="ECO:0000313" key="10">
    <source>
        <dbReference type="EMBL" id="MCH1624232.1"/>
    </source>
</evidence>
<dbReference type="NCBIfam" id="TIGR02887">
    <property type="entry name" value="spore_ger_x_C"/>
    <property type="match status" value="1"/>
</dbReference>
<evidence type="ECO:0000256" key="2">
    <source>
        <dbReference type="ARBA" id="ARBA00007886"/>
    </source>
</evidence>
<feature type="domain" description="Spore germination GerAC-like C-terminal" evidence="8">
    <location>
        <begin position="202"/>
        <end position="370"/>
    </location>
</feature>
<proteinExistence type="inferred from homology"/>
<dbReference type="Pfam" id="PF05504">
    <property type="entry name" value="Spore_GerAC"/>
    <property type="match status" value="1"/>
</dbReference>
<evidence type="ECO:0000259" key="8">
    <source>
        <dbReference type="Pfam" id="PF05504"/>
    </source>
</evidence>
<dbReference type="Gene3D" id="3.30.300.210">
    <property type="entry name" value="Nutrient germinant receptor protein C, domain 3"/>
    <property type="match status" value="1"/>
</dbReference>
<evidence type="ECO:0000313" key="11">
    <source>
        <dbReference type="Proteomes" id="UP001431131"/>
    </source>
</evidence>
<dbReference type="EMBL" id="JAKTTI010000002">
    <property type="protein sequence ID" value="MCH1624232.1"/>
    <property type="molecule type" value="Genomic_DNA"/>
</dbReference>
<dbReference type="Proteomes" id="UP001431131">
    <property type="component" value="Unassembled WGS sequence"/>
</dbReference>
<organism evidence="10 11">
    <name type="scientific">Fredinandcohnia quinoae</name>
    <dbReference type="NCBI Taxonomy" id="2918902"/>
    <lineage>
        <taxon>Bacteria</taxon>
        <taxon>Bacillati</taxon>
        <taxon>Bacillota</taxon>
        <taxon>Bacilli</taxon>
        <taxon>Bacillales</taxon>
        <taxon>Bacillaceae</taxon>
        <taxon>Fredinandcohnia</taxon>
    </lineage>
</organism>
<dbReference type="PANTHER" id="PTHR35789:SF1">
    <property type="entry name" value="SPORE GERMINATION PROTEIN B3"/>
    <property type="match status" value="1"/>
</dbReference>
<feature type="domain" description="Spore germination protein N-terminal" evidence="9">
    <location>
        <begin position="12"/>
        <end position="183"/>
    </location>
</feature>
<evidence type="ECO:0000256" key="1">
    <source>
        <dbReference type="ARBA" id="ARBA00004635"/>
    </source>
</evidence>
<dbReference type="GO" id="GO:0016020">
    <property type="term" value="C:membrane"/>
    <property type="evidence" value="ECO:0007669"/>
    <property type="project" value="UniProtKB-SubCell"/>
</dbReference>
<comment type="subcellular location">
    <subcellularLocation>
        <location evidence="1">Membrane</location>
        <topology evidence="1">Lipid-anchor</topology>
    </subcellularLocation>
</comment>
<evidence type="ECO:0000256" key="4">
    <source>
        <dbReference type="ARBA" id="ARBA00022729"/>
    </source>
</evidence>
<dbReference type="InterPro" id="IPR057336">
    <property type="entry name" value="GerAC_N"/>
</dbReference>
<dbReference type="Gene3D" id="6.20.190.10">
    <property type="entry name" value="Nutrient germinant receptor protein C, domain 1"/>
    <property type="match status" value="1"/>
</dbReference>
<dbReference type="GO" id="GO:0009847">
    <property type="term" value="P:spore germination"/>
    <property type="evidence" value="ECO:0007669"/>
    <property type="project" value="InterPro"/>
</dbReference>
<evidence type="ECO:0000256" key="5">
    <source>
        <dbReference type="ARBA" id="ARBA00023136"/>
    </source>
</evidence>
<dbReference type="Pfam" id="PF25198">
    <property type="entry name" value="Spore_GerAC_N"/>
    <property type="match status" value="1"/>
</dbReference>
<keyword evidence="7" id="KW-0449">Lipoprotein</keyword>
<protein>
    <submittedName>
        <fullName evidence="10">Ger(X)C family spore germination protein</fullName>
    </submittedName>
</protein>
<keyword evidence="3" id="KW-0309">Germination</keyword>
<reference evidence="10" key="1">
    <citation type="submission" date="2022-02" db="EMBL/GenBank/DDBJ databases">
        <title>Fredinandcohnia quinoae sp. nov. isolated from Chenopodium quinoa seeds.</title>
        <authorList>
            <person name="Saati-Santamaria Z."/>
            <person name="Flores-Felix J.D."/>
            <person name="Igual J.M."/>
            <person name="Velazquez E."/>
            <person name="Garcia-Fraile P."/>
            <person name="Martinez-Molina E."/>
        </authorList>
    </citation>
    <scope>NUCLEOTIDE SEQUENCE</scope>
    <source>
        <strain evidence="10">SECRCQ15</strain>
    </source>
</reference>
<keyword evidence="11" id="KW-1185">Reference proteome</keyword>
<dbReference type="InterPro" id="IPR046953">
    <property type="entry name" value="Spore_GerAC-like_C"/>
</dbReference>
<keyword evidence="5" id="KW-0472">Membrane</keyword>
<evidence type="ECO:0000256" key="6">
    <source>
        <dbReference type="ARBA" id="ARBA00023139"/>
    </source>
</evidence>
<comment type="caution">
    <text evidence="10">The sequence shown here is derived from an EMBL/GenBank/DDBJ whole genome shotgun (WGS) entry which is preliminary data.</text>
</comment>
<gene>
    <name evidence="10" type="ORF">MJG50_02735</name>
</gene>
<dbReference type="PANTHER" id="PTHR35789">
    <property type="entry name" value="SPORE GERMINATION PROTEIN B3"/>
    <property type="match status" value="1"/>
</dbReference>